<feature type="compositionally biased region" description="Polar residues" evidence="1">
    <location>
        <begin position="381"/>
        <end position="404"/>
    </location>
</feature>
<dbReference type="EMBL" id="CM003108">
    <property type="protein sequence ID" value="KUI73850.1"/>
    <property type="molecule type" value="Genomic_DNA"/>
</dbReference>
<protein>
    <recommendedName>
        <fullName evidence="4">HNH nuclease domain-containing protein</fullName>
    </recommendedName>
</protein>
<sequence>MATCSYERRYKSWNHKIFVVNGSRAVSGVYQRDSMLSVADVAHELELCLVFDTPRDDTLWKPALLSSDTASPGSLIILDHQDQNPFPTPIPDEVRNWIYMFHFSSRCAYRDLHSLGDPCIQQAAMPKRRVDPRYLGINEKPQDEKLAVVPVRKSLKRSLSTTSVHGRNMSPSPARSDSVQGTVPKVISYGQSRPYVNGWRNNVLVNSWTCVLSGKGKSPIPSGMSGPGIQGPGIEVAHIVPQLQWYTFPLDDNGRTANIDNPEELLAAWISTWVAGNGITMLSHLYKCYITRLISIHPKTHTIRAFVDYDFLTDLHNSKAHLPDNIDQRALQHHWDMCCLENSASYHLTPNRGTLTNRPELPSPLARNSAVPDPSKEDFQQALNSQASNTQASGTPTASDTQASEMQPFRLSSFQVSGATTFPPSSPSSKPGSGASKLWRLGHKVIRDQARAEELWRQGYDVVASIEDDAESSDEKWDRGRSLVKRSCVATIDGGDEETPDAVNKRKKQRLE</sequence>
<evidence type="ECO:0000313" key="2">
    <source>
        <dbReference type="EMBL" id="KUI73850.1"/>
    </source>
</evidence>
<dbReference type="Proteomes" id="UP000078559">
    <property type="component" value="Chromosome 11"/>
</dbReference>
<evidence type="ECO:0000256" key="1">
    <source>
        <dbReference type="SAM" id="MobiDB-lite"/>
    </source>
</evidence>
<evidence type="ECO:0008006" key="4">
    <source>
        <dbReference type="Google" id="ProtNLM"/>
    </source>
</evidence>
<feature type="region of interest" description="Disordered" evidence="1">
    <location>
        <begin position="349"/>
        <end position="404"/>
    </location>
</feature>
<proteinExistence type="predicted"/>
<organism evidence="2 3">
    <name type="scientific">Cytospora mali</name>
    <name type="common">Apple Valsa canker fungus</name>
    <name type="synonym">Valsa mali</name>
    <dbReference type="NCBI Taxonomy" id="578113"/>
    <lineage>
        <taxon>Eukaryota</taxon>
        <taxon>Fungi</taxon>
        <taxon>Dikarya</taxon>
        <taxon>Ascomycota</taxon>
        <taxon>Pezizomycotina</taxon>
        <taxon>Sordariomycetes</taxon>
        <taxon>Sordariomycetidae</taxon>
        <taxon>Diaporthales</taxon>
        <taxon>Cytosporaceae</taxon>
        <taxon>Cytospora</taxon>
    </lineage>
</organism>
<name>A0A194WCJ7_CYTMA</name>
<dbReference type="AlphaFoldDB" id="A0A194WCJ7"/>
<keyword evidence="3" id="KW-1185">Reference proteome</keyword>
<accession>A0A194WCJ7</accession>
<feature type="region of interest" description="Disordered" evidence="1">
    <location>
        <begin position="416"/>
        <end position="436"/>
    </location>
</feature>
<feature type="compositionally biased region" description="Low complexity" evidence="1">
    <location>
        <begin position="417"/>
        <end position="436"/>
    </location>
</feature>
<feature type="region of interest" description="Disordered" evidence="1">
    <location>
        <begin position="158"/>
        <end position="181"/>
    </location>
</feature>
<feature type="region of interest" description="Disordered" evidence="1">
    <location>
        <begin position="493"/>
        <end position="512"/>
    </location>
</feature>
<reference evidence="2" key="1">
    <citation type="submission" date="2014-12" db="EMBL/GenBank/DDBJ databases">
        <title>Genome Sequence of Valsa Canker Pathogens Uncovers a Specific Adaption of Colonization on Woody Bark.</title>
        <authorList>
            <person name="Yin Z."/>
            <person name="Liu H."/>
            <person name="Gao X."/>
            <person name="Li Z."/>
            <person name="Song N."/>
            <person name="Ke X."/>
            <person name="Dai Q."/>
            <person name="Wu Y."/>
            <person name="Sun Y."/>
            <person name="Xu J.-R."/>
            <person name="Kang Z.K."/>
            <person name="Wang L."/>
            <person name="Huang L."/>
        </authorList>
    </citation>
    <scope>NUCLEOTIDE SEQUENCE [LARGE SCALE GENOMIC DNA]</scope>
    <source>
        <strain evidence="2">03-8</strain>
    </source>
</reference>
<evidence type="ECO:0000313" key="3">
    <source>
        <dbReference type="Proteomes" id="UP000078559"/>
    </source>
</evidence>
<gene>
    <name evidence="2" type="ORF">VM1G_09425</name>
</gene>